<name>I8UIS4_9BACL</name>
<dbReference type="RefSeq" id="WP_007200990.1">
    <property type="nucleotide sequence ID" value="NZ_AKKV01000020.1"/>
</dbReference>
<keyword evidence="1" id="KW-0732">Signal</keyword>
<dbReference type="Gene3D" id="1.10.10.2520">
    <property type="entry name" value="Cell wall hydrolase SleB, domain 1"/>
    <property type="match status" value="1"/>
</dbReference>
<feature type="chain" id="PRO_5003714919" evidence="1">
    <location>
        <begin position="26"/>
        <end position="191"/>
    </location>
</feature>
<sequence>MKKLRLYTTAFVLGLTMVGATTASAHTVQHGESLWKISQKYGVSIQALKAKNGLTSNLIIPGQQLKVEGQNTKKVANGETHLLASLVESEAGGESYAGKLAVAAVVMNRVEAKSFPSTIKGVIYDKGQFQPVMEGTLKAPSNDAVKAAKEAIEGKDNTGGCLFFYNKKTAQNRWLDHKPAQKVIGRHTFSK</sequence>
<gene>
    <name evidence="3" type="ORF">A374_04454</name>
</gene>
<dbReference type="OrthoDB" id="9785345at2"/>
<dbReference type="PATRIC" id="fig|1196324.3.peg.905"/>
<reference evidence="3 4" key="1">
    <citation type="journal article" date="2012" name="J. Bacteriol.">
        <title>Genome of Bacillus macauensis ZFHKF-1, a Long-Chain-Forming Bacterium.</title>
        <authorList>
            <person name="Cai L."/>
            <person name="Zhang T."/>
        </authorList>
    </citation>
    <scope>NUCLEOTIDE SEQUENCE [LARGE SCALE GENOMIC DNA]</scope>
    <source>
        <strain evidence="3 4">ZFHKF-1</strain>
    </source>
</reference>
<dbReference type="PROSITE" id="PS51782">
    <property type="entry name" value="LYSM"/>
    <property type="match status" value="1"/>
</dbReference>
<dbReference type="Gene3D" id="6.20.240.60">
    <property type="match status" value="1"/>
</dbReference>
<dbReference type="InterPro" id="IPR018392">
    <property type="entry name" value="LysM"/>
</dbReference>
<proteinExistence type="predicted"/>
<dbReference type="eggNOG" id="COG1388">
    <property type="taxonomic scope" value="Bacteria"/>
</dbReference>
<dbReference type="SUPFAM" id="SSF54106">
    <property type="entry name" value="LysM domain"/>
    <property type="match status" value="1"/>
</dbReference>
<feature type="domain" description="LysM" evidence="2">
    <location>
        <begin position="24"/>
        <end position="67"/>
    </location>
</feature>
<dbReference type="PANTHER" id="PTHR33734:SF22">
    <property type="entry name" value="MEMBRANE-BOUND LYTIC MUREIN TRANSGLYCOSYLASE D"/>
    <property type="match status" value="1"/>
</dbReference>
<accession>I8UIS4</accession>
<dbReference type="InterPro" id="IPR036779">
    <property type="entry name" value="LysM_dom_sf"/>
</dbReference>
<dbReference type="STRING" id="1196324.A374_04454"/>
<evidence type="ECO:0000313" key="3">
    <source>
        <dbReference type="EMBL" id="EIT86795.1"/>
    </source>
</evidence>
<keyword evidence="3" id="KW-0378">Hydrolase</keyword>
<dbReference type="Gene3D" id="3.10.350.10">
    <property type="entry name" value="LysM domain"/>
    <property type="match status" value="1"/>
</dbReference>
<dbReference type="eggNOG" id="COG3773">
    <property type="taxonomic scope" value="Bacteria"/>
</dbReference>
<dbReference type="CDD" id="cd00118">
    <property type="entry name" value="LysM"/>
    <property type="match status" value="1"/>
</dbReference>
<dbReference type="Pfam" id="PF01476">
    <property type="entry name" value="LysM"/>
    <property type="match status" value="1"/>
</dbReference>
<comment type="caution">
    <text evidence="3">The sequence shown here is derived from an EMBL/GenBank/DDBJ whole genome shotgun (WGS) entry which is preliminary data.</text>
</comment>
<dbReference type="SMART" id="SM00257">
    <property type="entry name" value="LysM"/>
    <property type="match status" value="1"/>
</dbReference>
<dbReference type="GO" id="GO:0008932">
    <property type="term" value="F:lytic endotransglycosylase activity"/>
    <property type="evidence" value="ECO:0007669"/>
    <property type="project" value="TreeGrafter"/>
</dbReference>
<feature type="signal peptide" evidence="1">
    <location>
        <begin position="1"/>
        <end position="25"/>
    </location>
</feature>
<dbReference type="InterPro" id="IPR042047">
    <property type="entry name" value="SleB_dom1"/>
</dbReference>
<keyword evidence="4" id="KW-1185">Reference proteome</keyword>
<dbReference type="Pfam" id="PF07486">
    <property type="entry name" value="Hydrolase_2"/>
    <property type="match status" value="1"/>
</dbReference>
<evidence type="ECO:0000256" key="1">
    <source>
        <dbReference type="SAM" id="SignalP"/>
    </source>
</evidence>
<dbReference type="PANTHER" id="PTHR33734">
    <property type="entry name" value="LYSM DOMAIN-CONTAINING GPI-ANCHORED PROTEIN 2"/>
    <property type="match status" value="1"/>
</dbReference>
<evidence type="ECO:0000313" key="4">
    <source>
        <dbReference type="Proteomes" id="UP000004080"/>
    </source>
</evidence>
<dbReference type="AlphaFoldDB" id="I8UIS4"/>
<dbReference type="InterPro" id="IPR011105">
    <property type="entry name" value="Cell_wall_hydrolase_SleB"/>
</dbReference>
<protein>
    <submittedName>
        <fullName evidence="3">Cell wall hydrolase SleB</fullName>
    </submittedName>
</protein>
<dbReference type="GO" id="GO:0016787">
    <property type="term" value="F:hydrolase activity"/>
    <property type="evidence" value="ECO:0007669"/>
    <property type="project" value="UniProtKB-KW"/>
</dbReference>
<dbReference type="EMBL" id="AKKV01000020">
    <property type="protein sequence ID" value="EIT86795.1"/>
    <property type="molecule type" value="Genomic_DNA"/>
</dbReference>
<dbReference type="Proteomes" id="UP000004080">
    <property type="component" value="Unassembled WGS sequence"/>
</dbReference>
<organism evidence="3 4">
    <name type="scientific">Fictibacillus macauensis ZFHKF-1</name>
    <dbReference type="NCBI Taxonomy" id="1196324"/>
    <lineage>
        <taxon>Bacteria</taxon>
        <taxon>Bacillati</taxon>
        <taxon>Bacillota</taxon>
        <taxon>Bacilli</taxon>
        <taxon>Bacillales</taxon>
        <taxon>Fictibacillaceae</taxon>
        <taxon>Fictibacillus</taxon>
    </lineage>
</organism>
<evidence type="ECO:0000259" key="2">
    <source>
        <dbReference type="PROSITE" id="PS51782"/>
    </source>
</evidence>